<proteinExistence type="predicted"/>
<dbReference type="Proteomes" id="UP000789706">
    <property type="component" value="Unassembled WGS sequence"/>
</dbReference>
<protein>
    <submittedName>
        <fullName evidence="2">4476_t:CDS:1</fullName>
    </submittedName>
</protein>
<feature type="compositionally biased region" description="Low complexity" evidence="1">
    <location>
        <begin position="124"/>
        <end position="161"/>
    </location>
</feature>
<reference evidence="2" key="1">
    <citation type="submission" date="2021-06" db="EMBL/GenBank/DDBJ databases">
        <authorList>
            <person name="Kallberg Y."/>
            <person name="Tangrot J."/>
            <person name="Rosling A."/>
        </authorList>
    </citation>
    <scope>NUCLEOTIDE SEQUENCE</scope>
    <source>
        <strain evidence="2">AZ414A</strain>
    </source>
</reference>
<dbReference type="AlphaFoldDB" id="A0A9N9G0P9"/>
<dbReference type="EMBL" id="CAJVPK010001105">
    <property type="protein sequence ID" value="CAG8571137.1"/>
    <property type="molecule type" value="Genomic_DNA"/>
</dbReference>
<comment type="caution">
    <text evidence="2">The sequence shown here is derived from an EMBL/GenBank/DDBJ whole genome shotgun (WGS) entry which is preliminary data.</text>
</comment>
<evidence type="ECO:0000256" key="1">
    <source>
        <dbReference type="SAM" id="MobiDB-lite"/>
    </source>
</evidence>
<dbReference type="OrthoDB" id="10638381at2759"/>
<dbReference type="Gene3D" id="3.40.640.10">
    <property type="entry name" value="Type I PLP-dependent aspartate aminotransferase-like (Major domain)"/>
    <property type="match status" value="1"/>
</dbReference>
<sequence length="290" mass="31174">MRRGINTCHVPTIFMVVQSPSFLCQTTLIPEQDLDLSFYVTHWFNLPSYWAFDSLKDLEEALEKHDSRGRIFGKALSGGVYPVLADKEIMLCISKSGERGSTYGGNPLGPTGPTAPIGPVGPTSPTYTSLSNSGSSTPSVTIPLNNSSSISTSSPSPSDHSSSSKKIVPIVLGIIDNNIKSKLKSIWKNSMINDRDNTTKELDFNNILVTKVSSVQVYHENESEGKGGGGEIYTATHSIASVSTSNLGLVGNNWGNNLEIGEIENGGARKSVNSEFSHFSMTGIHGLEEF</sequence>
<dbReference type="InterPro" id="IPR015421">
    <property type="entry name" value="PyrdxlP-dep_Trfase_major"/>
</dbReference>
<feature type="region of interest" description="Disordered" evidence="1">
    <location>
        <begin position="102"/>
        <end position="164"/>
    </location>
</feature>
<gene>
    <name evidence="2" type="ORF">DEBURN_LOCUS8088</name>
</gene>
<accession>A0A9N9G0P9</accession>
<name>A0A9N9G0P9_9GLOM</name>
<evidence type="ECO:0000313" key="2">
    <source>
        <dbReference type="EMBL" id="CAG8571137.1"/>
    </source>
</evidence>
<organism evidence="2 3">
    <name type="scientific">Diversispora eburnea</name>
    <dbReference type="NCBI Taxonomy" id="1213867"/>
    <lineage>
        <taxon>Eukaryota</taxon>
        <taxon>Fungi</taxon>
        <taxon>Fungi incertae sedis</taxon>
        <taxon>Mucoromycota</taxon>
        <taxon>Glomeromycotina</taxon>
        <taxon>Glomeromycetes</taxon>
        <taxon>Diversisporales</taxon>
        <taxon>Diversisporaceae</taxon>
        <taxon>Diversispora</taxon>
    </lineage>
</organism>
<evidence type="ECO:0000313" key="3">
    <source>
        <dbReference type="Proteomes" id="UP000789706"/>
    </source>
</evidence>
<keyword evidence="3" id="KW-1185">Reference proteome</keyword>